<feature type="domain" description="Response regulatory" evidence="4">
    <location>
        <begin position="13"/>
        <end position="128"/>
    </location>
</feature>
<dbReference type="GO" id="GO:0000160">
    <property type="term" value="P:phosphorelay signal transduction system"/>
    <property type="evidence" value="ECO:0007669"/>
    <property type="project" value="UniProtKB-KW"/>
</dbReference>
<evidence type="ECO:0000256" key="2">
    <source>
        <dbReference type="ARBA" id="ARBA00023012"/>
    </source>
</evidence>
<dbReference type="InterPro" id="IPR001789">
    <property type="entry name" value="Sig_transdc_resp-reg_receiver"/>
</dbReference>
<dbReference type="Proteomes" id="UP000236724">
    <property type="component" value="Unassembled WGS sequence"/>
</dbReference>
<dbReference type="PROSITE" id="PS50110">
    <property type="entry name" value="RESPONSE_REGULATORY"/>
    <property type="match status" value="1"/>
</dbReference>
<evidence type="ECO:0000259" key="4">
    <source>
        <dbReference type="PROSITE" id="PS50110"/>
    </source>
</evidence>
<dbReference type="SMART" id="SM00448">
    <property type="entry name" value="REC"/>
    <property type="match status" value="1"/>
</dbReference>
<dbReference type="Pfam" id="PF00072">
    <property type="entry name" value="Response_reg"/>
    <property type="match status" value="1"/>
</dbReference>
<proteinExistence type="predicted"/>
<dbReference type="PANTHER" id="PTHR45339">
    <property type="entry name" value="HYBRID SIGNAL TRANSDUCTION HISTIDINE KINASE J"/>
    <property type="match status" value="1"/>
</dbReference>
<accession>A0A1H6F7L2</accession>
<evidence type="ECO:0000256" key="3">
    <source>
        <dbReference type="PROSITE-ProRule" id="PRU00169"/>
    </source>
</evidence>
<reference evidence="5 6" key="1">
    <citation type="submission" date="2016-10" db="EMBL/GenBank/DDBJ databases">
        <authorList>
            <person name="de Groot N.N."/>
        </authorList>
    </citation>
    <scope>NUCLEOTIDE SEQUENCE [LARGE SCALE GENOMIC DNA]</scope>
    <source>
        <strain evidence="5">MBHS1</strain>
    </source>
</reference>
<dbReference type="PANTHER" id="PTHR45339:SF1">
    <property type="entry name" value="HYBRID SIGNAL TRANSDUCTION HISTIDINE KINASE J"/>
    <property type="match status" value="1"/>
</dbReference>
<dbReference type="SUPFAM" id="SSF52172">
    <property type="entry name" value="CheY-like"/>
    <property type="match status" value="1"/>
</dbReference>
<keyword evidence="2" id="KW-0902">Two-component regulatory system</keyword>
<keyword evidence="6" id="KW-1185">Reference proteome</keyword>
<dbReference type="EMBL" id="FMSV02000338">
    <property type="protein sequence ID" value="SEH05533.1"/>
    <property type="molecule type" value="Genomic_DNA"/>
</dbReference>
<feature type="modified residue" description="4-aspartylphosphate" evidence="3">
    <location>
        <position position="63"/>
    </location>
</feature>
<dbReference type="InterPro" id="IPR011006">
    <property type="entry name" value="CheY-like_superfamily"/>
</dbReference>
<evidence type="ECO:0000313" key="6">
    <source>
        <dbReference type="Proteomes" id="UP000236724"/>
    </source>
</evidence>
<dbReference type="Gene3D" id="3.40.50.2300">
    <property type="match status" value="1"/>
</dbReference>
<sequence>MPPVEATPIKKLKILIAEDDETSEMLISIAVQEFGEEIIRVETGIEAVEVCRKIPGIDLVLMDIQLPKMNGYEATRQIREFNTDVVIIAQTAFGLSGDKEKAIAAGCDDYISKPIKTEELDKLIVKYFKK</sequence>
<name>A0A1H6F7L2_9GAMM</name>
<dbReference type="AlphaFoldDB" id="A0A1H6F7L2"/>
<evidence type="ECO:0000313" key="5">
    <source>
        <dbReference type="EMBL" id="SEH05533.1"/>
    </source>
</evidence>
<gene>
    <name evidence="5" type="primary">divK_1</name>
    <name evidence="5" type="ORF">MBHS_01387</name>
</gene>
<organism evidence="5 6">
    <name type="scientific">Candidatus Venteria ishoeyi</name>
    <dbReference type="NCBI Taxonomy" id="1899563"/>
    <lineage>
        <taxon>Bacteria</taxon>
        <taxon>Pseudomonadati</taxon>
        <taxon>Pseudomonadota</taxon>
        <taxon>Gammaproteobacteria</taxon>
        <taxon>Thiotrichales</taxon>
        <taxon>Thiotrichaceae</taxon>
        <taxon>Venteria</taxon>
    </lineage>
</organism>
<dbReference type="CDD" id="cd17546">
    <property type="entry name" value="REC_hyHK_CKI1_RcsC-like"/>
    <property type="match status" value="1"/>
</dbReference>
<evidence type="ECO:0000256" key="1">
    <source>
        <dbReference type="ARBA" id="ARBA00022553"/>
    </source>
</evidence>
<protein>
    <submittedName>
        <fullName evidence="5">Polar-differentiation response regulator DivK</fullName>
    </submittedName>
</protein>
<keyword evidence="1 3" id="KW-0597">Phosphoprotein</keyword>